<organism evidence="1 2">
    <name type="scientific">Georgenia halotolerans</name>
    <dbReference type="NCBI Taxonomy" id="3028317"/>
    <lineage>
        <taxon>Bacteria</taxon>
        <taxon>Bacillati</taxon>
        <taxon>Actinomycetota</taxon>
        <taxon>Actinomycetes</taxon>
        <taxon>Micrococcales</taxon>
        <taxon>Bogoriellaceae</taxon>
        <taxon>Georgenia</taxon>
    </lineage>
</organism>
<dbReference type="SUPFAM" id="SSF52540">
    <property type="entry name" value="P-loop containing nucleoside triphosphate hydrolases"/>
    <property type="match status" value="1"/>
</dbReference>
<dbReference type="Gene3D" id="3.40.50.300">
    <property type="entry name" value="P-loop containing nucleotide triphosphate hydrolases"/>
    <property type="match status" value="1"/>
</dbReference>
<accession>A0ABT5TVQ9</accession>
<name>A0ABT5TVQ9_9MICO</name>
<reference evidence="1" key="1">
    <citation type="submission" date="2023-02" db="EMBL/GenBank/DDBJ databases">
        <title>Georgenia sp.10Sc9-8, isolated from a soil sample collected from the Taklamakan desert.</title>
        <authorList>
            <person name="Liu S."/>
        </authorList>
    </citation>
    <scope>NUCLEOTIDE SEQUENCE</scope>
    <source>
        <strain evidence="1">10Sc9-8</strain>
    </source>
</reference>
<gene>
    <name evidence="1" type="ORF">PU560_06680</name>
</gene>
<protein>
    <submittedName>
        <fullName evidence="1">ABC transporter</fullName>
    </submittedName>
</protein>
<dbReference type="InterPro" id="IPR027417">
    <property type="entry name" value="P-loop_NTPase"/>
</dbReference>
<dbReference type="EMBL" id="JARACI010000796">
    <property type="protein sequence ID" value="MDD9206152.1"/>
    <property type="molecule type" value="Genomic_DNA"/>
</dbReference>
<sequence>MTTTWLEEGQADGARAVLAALTDLRDVLASVRLPLDLPGAAAAREARAGVVDQLEDYLIPRYQQLEAPLLAVVGGSTGAGKSTLVNSLVGERVST</sequence>
<dbReference type="Proteomes" id="UP001165561">
    <property type="component" value="Unassembled WGS sequence"/>
</dbReference>
<keyword evidence="2" id="KW-1185">Reference proteome</keyword>
<evidence type="ECO:0000313" key="1">
    <source>
        <dbReference type="EMBL" id="MDD9206152.1"/>
    </source>
</evidence>
<evidence type="ECO:0000313" key="2">
    <source>
        <dbReference type="Proteomes" id="UP001165561"/>
    </source>
</evidence>
<feature type="non-terminal residue" evidence="1">
    <location>
        <position position="95"/>
    </location>
</feature>
<comment type="caution">
    <text evidence="1">The sequence shown here is derived from an EMBL/GenBank/DDBJ whole genome shotgun (WGS) entry which is preliminary data.</text>
</comment>
<proteinExistence type="predicted"/>